<dbReference type="RefSeq" id="WP_013798510.1">
    <property type="nucleotide sequence ID" value="NC_015562.1"/>
</dbReference>
<dbReference type="Gene3D" id="3.40.50.10210">
    <property type="match status" value="1"/>
</dbReference>
<dbReference type="NCBIfam" id="TIGR00303">
    <property type="entry name" value="nicotinate mononucleotide-dependent phosphoribosyltransferase CobT"/>
    <property type="match status" value="1"/>
</dbReference>
<evidence type="ECO:0000313" key="2">
    <source>
        <dbReference type="EMBL" id="AEF95901.1"/>
    </source>
</evidence>
<dbReference type="HAMAP" id="MF_01086">
    <property type="entry name" value="UPF0284"/>
    <property type="match status" value="1"/>
</dbReference>
<dbReference type="KEGG" id="mig:Metig_0345"/>
<dbReference type="InterPro" id="IPR003200">
    <property type="entry name" value="Nict_dMeBzImd_PRibTrfase"/>
</dbReference>
<dbReference type="GeneID" id="10643182"/>
<keyword evidence="3" id="KW-1185">Reference proteome</keyword>
<dbReference type="NCBIfam" id="NF003374">
    <property type="entry name" value="PRK04447.1-7"/>
    <property type="match status" value="1"/>
</dbReference>
<dbReference type="InterPro" id="IPR002805">
    <property type="entry name" value="Nict_dMeBzImd_PRibTrfase_arc"/>
</dbReference>
<dbReference type="AlphaFoldDB" id="F6BAT7"/>
<dbReference type="EMBL" id="CP002737">
    <property type="protein sequence ID" value="AEF95901.1"/>
    <property type="molecule type" value="Genomic_DNA"/>
</dbReference>
<dbReference type="PANTHER" id="PTHR38811:SF1">
    <property type="entry name" value="UPF0284 PROTEIN SLL1500"/>
    <property type="match status" value="1"/>
</dbReference>
<proteinExistence type="inferred from homology"/>
<dbReference type="NCBIfam" id="NF003372">
    <property type="entry name" value="PRK04447.1-5"/>
    <property type="match status" value="1"/>
</dbReference>
<dbReference type="CDD" id="cd02439">
    <property type="entry name" value="DMB-PRT_CobT"/>
    <property type="match status" value="1"/>
</dbReference>
<dbReference type="PANTHER" id="PTHR38811">
    <property type="match status" value="1"/>
</dbReference>
<dbReference type="Pfam" id="PF02277">
    <property type="entry name" value="DBI_PRT"/>
    <property type="match status" value="1"/>
</dbReference>
<gene>
    <name evidence="2" type="ordered locus">Metig_0345</name>
</gene>
<comment type="similarity">
    <text evidence="1">Belongs to the UPF0284 family.</text>
</comment>
<dbReference type="GO" id="GO:0008939">
    <property type="term" value="F:nicotinate-nucleotide-dimethylbenzimidazole phosphoribosyltransferase activity"/>
    <property type="evidence" value="ECO:0007669"/>
    <property type="project" value="InterPro"/>
</dbReference>
<organism evidence="3">
    <name type="scientific">Methanotorris igneus (strain DSM 5666 / JCM 11834 / Kol 5)</name>
    <dbReference type="NCBI Taxonomy" id="880724"/>
    <lineage>
        <taxon>Archaea</taxon>
        <taxon>Methanobacteriati</taxon>
        <taxon>Methanobacteriota</taxon>
        <taxon>Methanomada group</taxon>
        <taxon>Methanococci</taxon>
        <taxon>Methanococcales</taxon>
        <taxon>Methanocaldococcaceae</taxon>
        <taxon>Methanotorris</taxon>
    </lineage>
</organism>
<dbReference type="STRING" id="880724.Metig_0345"/>
<dbReference type="OrthoDB" id="9136at2157"/>
<reference evidence="2 3" key="1">
    <citation type="submission" date="2011-05" db="EMBL/GenBank/DDBJ databases">
        <title>Complete sequence of Methanotorris igneus Kol 5.</title>
        <authorList>
            <consortium name="US DOE Joint Genome Institute"/>
            <person name="Lucas S."/>
            <person name="Han J."/>
            <person name="Lapidus A."/>
            <person name="Cheng J.-F."/>
            <person name="Goodwin L."/>
            <person name="Pitluck S."/>
            <person name="Peters L."/>
            <person name="Mikhailova N."/>
            <person name="Chertkov O."/>
            <person name="Han C."/>
            <person name="Tapia R."/>
            <person name="Land M."/>
            <person name="Hauser L."/>
            <person name="Kyrpides N."/>
            <person name="Ivanova N."/>
            <person name="Pagani I."/>
            <person name="Sieprawska-Lupa M."/>
            <person name="Whitman W."/>
            <person name="Woyke T."/>
        </authorList>
    </citation>
    <scope>NUCLEOTIDE SEQUENCE [LARGE SCALE GENOMIC DNA]</scope>
    <source>
        <strain evidence="3">DSM 5666 / JCM 11834 / Kol 5</strain>
    </source>
</reference>
<dbReference type="HOGENOM" id="CLU_053134_0_0_2"/>
<dbReference type="InterPro" id="IPR036087">
    <property type="entry name" value="Nict_dMeBzImd_PRibTrfase_sf"/>
</dbReference>
<protein>
    <recommendedName>
        <fullName evidence="1">UPF0284 protein Metig_0345</fullName>
    </recommendedName>
</protein>
<accession>F6BAT7</accession>
<evidence type="ECO:0000256" key="1">
    <source>
        <dbReference type="HAMAP-Rule" id="MF_01086"/>
    </source>
</evidence>
<sequence length="360" mass="38505">MSLITINENGFLDEIKGKKGLFSCVISSIETTKYVPISGVHRDVIAYTPAADMELVVLGKSICLPTPPIDATGCPSPATITRACVDLKNIPALTIDAGCFVKPNVPYIKVNENPTGDIRKGKAMKNSKELFEKGYTLGKNLIYDCLIVGESVPGGTTTALGVLIGLGYDAEGKVSSGSVNNPHELKMEVVRSGLKSAKIEIGKSSVFDVLNAVGDTMMPTVAGMAIAAVENKKPVILAGGTQMAAVLAVIKEINKDAIKSGLISIGTTEFVLNDKNADLKGIVEQIGDVPILASKFYYEKAKIDGLRAYCRGSVKEGVGAGGIAAYAYINGLKPDDVRRYVENNYYRWYKNIINMEINKE</sequence>
<dbReference type="SUPFAM" id="SSF52733">
    <property type="entry name" value="Nicotinate mononucleotide:5,6-dimethylbenzimidazole phosphoribosyltransferase (CobT)"/>
    <property type="match status" value="1"/>
</dbReference>
<name>F6BAT7_METIK</name>
<evidence type="ECO:0000313" key="3">
    <source>
        <dbReference type="Proteomes" id="UP000009227"/>
    </source>
</evidence>
<dbReference type="Proteomes" id="UP000009227">
    <property type="component" value="Chromosome"/>
</dbReference>